<dbReference type="AlphaFoldDB" id="M5TX03"/>
<proteinExistence type="predicted"/>
<accession>M5TX03</accession>
<evidence type="ECO:0000313" key="1">
    <source>
        <dbReference type="EMBL" id="EMI53579.1"/>
    </source>
</evidence>
<keyword evidence="2" id="KW-1185">Reference proteome</keyword>
<reference evidence="1 2" key="1">
    <citation type="journal article" date="2013" name="Mar. Genomics">
        <title>Expression of sulfatases in Rhodopirellula baltica and the diversity of sulfatases in the genus Rhodopirellula.</title>
        <authorList>
            <person name="Wegner C.E."/>
            <person name="Richter-Heitmann T."/>
            <person name="Klindworth A."/>
            <person name="Klockow C."/>
            <person name="Richter M."/>
            <person name="Achstetter T."/>
            <person name="Glockner F.O."/>
            <person name="Harder J."/>
        </authorList>
    </citation>
    <scope>NUCLEOTIDE SEQUENCE [LARGE SCALE GENOMIC DNA]</scope>
    <source>
        <strain evidence="1 2">SM41</strain>
    </source>
</reference>
<comment type="caution">
    <text evidence="1">The sequence shown here is derived from an EMBL/GenBank/DDBJ whole genome shotgun (WGS) entry which is preliminary data.</text>
</comment>
<protein>
    <submittedName>
        <fullName evidence="1">Uncharacterized protein</fullName>
    </submittedName>
</protein>
<gene>
    <name evidence="1" type="ORF">RSSM_04991</name>
</gene>
<dbReference type="EMBL" id="ANOH01000342">
    <property type="protein sequence ID" value="EMI53579.1"/>
    <property type="molecule type" value="Genomic_DNA"/>
</dbReference>
<name>M5TX03_9BACT</name>
<sequence>MVRLSIGKHSAADEGYEGYFDRSEVEAPPEIHEGAKHKETQWESSMGQLTLIGQGRTFFGSEEPNATKCHVCSGECTHSLSPCQTFQEASLEFFETRWVRNDRID</sequence>
<dbReference type="Proteomes" id="UP000011885">
    <property type="component" value="Unassembled WGS sequence"/>
</dbReference>
<organism evidence="1 2">
    <name type="scientific">Rhodopirellula sallentina SM41</name>
    <dbReference type="NCBI Taxonomy" id="1263870"/>
    <lineage>
        <taxon>Bacteria</taxon>
        <taxon>Pseudomonadati</taxon>
        <taxon>Planctomycetota</taxon>
        <taxon>Planctomycetia</taxon>
        <taxon>Pirellulales</taxon>
        <taxon>Pirellulaceae</taxon>
        <taxon>Rhodopirellula</taxon>
    </lineage>
</organism>
<evidence type="ECO:0000313" key="2">
    <source>
        <dbReference type="Proteomes" id="UP000011885"/>
    </source>
</evidence>